<dbReference type="SUPFAM" id="SSF54695">
    <property type="entry name" value="POZ domain"/>
    <property type="match status" value="1"/>
</dbReference>
<reference evidence="5" key="1">
    <citation type="submission" date="2022-08" db="EMBL/GenBank/DDBJ databases">
        <title>Novel sulfate-reducing endosymbionts in the free-living metamonad Anaeramoeba.</title>
        <authorList>
            <person name="Jerlstrom-Hultqvist J."/>
            <person name="Cepicka I."/>
            <person name="Gallot-Lavallee L."/>
            <person name="Salas-Leiva D."/>
            <person name="Curtis B.A."/>
            <person name="Zahonova K."/>
            <person name="Pipaliya S."/>
            <person name="Dacks J."/>
            <person name="Roger A.J."/>
        </authorList>
    </citation>
    <scope>NUCLEOTIDE SEQUENCE</scope>
    <source>
        <strain evidence="5">Schooner1</strain>
    </source>
</reference>
<dbReference type="PANTHER" id="PTHR24126">
    <property type="entry name" value="ANKYRIN REPEAT, PH AND SEC7 DOMAIN CONTAINING PROTEIN SECG-RELATED"/>
    <property type="match status" value="1"/>
</dbReference>
<dbReference type="Gene3D" id="1.25.40.20">
    <property type="entry name" value="Ankyrin repeat-containing domain"/>
    <property type="match status" value="4"/>
</dbReference>
<evidence type="ECO:0000313" key="6">
    <source>
        <dbReference type="Proteomes" id="UP001150062"/>
    </source>
</evidence>
<sequence>MLKSKTSFYFFQEFRQLCELYDEGRFDQATKDIFLYLKPHIRNLYNTQRRLPLKELVLTSSTKKVITILNFFKENESQISQNLNCFDSDLFLTALLYHPDPKLISFLLEWKPSFITKVYNRVQPLVLLLTFPRKANLATVKVLIEKGASLMKADNSILHLLFANQETDILLSHNSNYFGHVGKPVPKPMSTDLQFELIEYLFDQLREKLDYDINYQNAKGNSILHNMCLYQKKISPKMLKFFLDKGADVHLENYEGSTPLCLLLAQENLVNQELIHIFIEYGAKLNYINKSGRSFFEQFYILFLKRNLPFKTIQLVFENSPFYKQRAIGNEKEDESKPENENEKEIKIEIEIEKEDDEEEKEKEEEEEKEKEEEEEKEKEKEEEEEEEDEYLYDAIKQKYPNFLKPKHNEEPYSFFYPPFRELQKITIHQNESIGSGFMLFFYKNGILDINQVKKSELTEHLLYYSTRDGLNESILEMVEYYLQNGIDPNGDLDQEFIDKQARSLQQYHVSVGWRHTLRKRYTIMGNIIVSIYKRSLHQYTDLVEYDGEMISKLLLLLIKYGSKIKQNNDISFGSFDHLIWIGTEKSQETRKILEILLQDLDHEERRIIGPTELKLMAQTHPIIEILTLLKKYNVYLGGLIKEFMLPGFQRNHSFGNFYNYWNLSQFAEIFKFFLDNAVDPNYLATGCPPTLIFLVSWKNGEELNDKMMGLVEYTLAKDGIDANLVNGVSENALYTLLDLRTTINSEVLYRATKLLIKHGIDVNKQNNDGNTCLHTFVVKHKNSYNYWKIFQLLAKSNANFNLQNNKGETVLHSLFTHLKPQVMRNTSFHYRSQNTNSFDPDKPNNSQYFLYHFVKLILESGADSNIKNLEGNTPLHLLCALIPESDYSTKFWIKIFSLFIKNGADFYKTNNYFFSPTLLLTKSVKLPSLQLIQSIQNLGIKLINTGNFNNNLNKIDNGLTEKKNPISSTLSDEVIFSYLSQLMDFYSENGNLNKLEVSVKKKLKIDASIDLLRHLLHNKDQFSASPIFLQDFQYLLDLYADTEIVKSLNDFLFEHGVDYSGTNNLGQNILHTICSQNADLGALKTALQNGVKPYLQDIDGLVPLDYLLRSSQFQNRLKKHEKNTFFQMVYELVKYGTMKYLSIDHFEESFEYITYKTTEKVIRGICEVEHCSLFHDFKEFFEAGEFTDHTICNIKIHKKLIESRLNKTISEIEKSLEGFQKNEIQNFFKWCYYDITPSNSSDKIVFNEILKLFGIDNLIKNQLKPTLSKLLHDEKTSDYKILVGEKELKVHKFVLQARSGLFRGMFLTTNDESDSIKDYTKKSYEALKVLMEYIYTGELNQSNLNKKIISQLEDCIDYYQLRPNCDLISQIKHEDWI</sequence>
<dbReference type="InterPro" id="IPR000210">
    <property type="entry name" value="BTB/POZ_dom"/>
</dbReference>
<dbReference type="InterPro" id="IPR036770">
    <property type="entry name" value="Ankyrin_rpt-contain_sf"/>
</dbReference>
<name>A0ABQ8XK82_9EUKA</name>
<evidence type="ECO:0000259" key="4">
    <source>
        <dbReference type="PROSITE" id="PS50097"/>
    </source>
</evidence>
<dbReference type="Proteomes" id="UP001150062">
    <property type="component" value="Unassembled WGS sequence"/>
</dbReference>
<keyword evidence="6" id="KW-1185">Reference proteome</keyword>
<keyword evidence="1" id="KW-0677">Repeat</keyword>
<dbReference type="PROSITE" id="PS50097">
    <property type="entry name" value="BTB"/>
    <property type="match status" value="1"/>
</dbReference>
<gene>
    <name evidence="5" type="ORF">M0813_04546</name>
</gene>
<protein>
    <submittedName>
        <fullName evidence="5">Ankyrin repeat</fullName>
    </submittedName>
</protein>
<dbReference type="SUPFAM" id="SSF48403">
    <property type="entry name" value="Ankyrin repeat"/>
    <property type="match status" value="2"/>
</dbReference>
<proteinExistence type="predicted"/>
<dbReference type="CDD" id="cd18186">
    <property type="entry name" value="BTB_POZ_ZBTB_KLHL-like"/>
    <property type="match status" value="1"/>
</dbReference>
<feature type="region of interest" description="Disordered" evidence="3">
    <location>
        <begin position="328"/>
        <end position="390"/>
    </location>
</feature>
<dbReference type="SMART" id="SM00248">
    <property type="entry name" value="ANK"/>
    <property type="match status" value="7"/>
</dbReference>
<dbReference type="EMBL" id="JAOAOG010000288">
    <property type="protein sequence ID" value="KAJ6232740.1"/>
    <property type="molecule type" value="Genomic_DNA"/>
</dbReference>
<dbReference type="Gene3D" id="3.30.710.10">
    <property type="entry name" value="Potassium Channel Kv1.1, Chain A"/>
    <property type="match status" value="1"/>
</dbReference>
<feature type="domain" description="BTB" evidence="4">
    <location>
        <begin position="1278"/>
        <end position="1344"/>
    </location>
</feature>
<dbReference type="SMART" id="SM00225">
    <property type="entry name" value="BTB"/>
    <property type="match status" value="1"/>
</dbReference>
<comment type="caution">
    <text evidence="5">The sequence shown here is derived from an EMBL/GenBank/DDBJ whole genome shotgun (WGS) entry which is preliminary data.</text>
</comment>
<evidence type="ECO:0000256" key="2">
    <source>
        <dbReference type="ARBA" id="ARBA00023043"/>
    </source>
</evidence>
<dbReference type="InterPro" id="IPR011333">
    <property type="entry name" value="SKP1/BTB/POZ_sf"/>
</dbReference>
<accession>A0ABQ8XK82</accession>
<evidence type="ECO:0000256" key="3">
    <source>
        <dbReference type="SAM" id="MobiDB-lite"/>
    </source>
</evidence>
<dbReference type="Pfam" id="PF00651">
    <property type="entry name" value="BTB"/>
    <property type="match status" value="1"/>
</dbReference>
<evidence type="ECO:0000256" key="1">
    <source>
        <dbReference type="ARBA" id="ARBA00022737"/>
    </source>
</evidence>
<feature type="compositionally biased region" description="Basic and acidic residues" evidence="3">
    <location>
        <begin position="329"/>
        <end position="351"/>
    </location>
</feature>
<evidence type="ECO:0000313" key="5">
    <source>
        <dbReference type="EMBL" id="KAJ6232740.1"/>
    </source>
</evidence>
<dbReference type="InterPro" id="IPR002110">
    <property type="entry name" value="Ankyrin_rpt"/>
</dbReference>
<keyword evidence="2" id="KW-0040">ANK repeat</keyword>
<organism evidence="5 6">
    <name type="scientific">Anaeramoeba flamelloides</name>
    <dbReference type="NCBI Taxonomy" id="1746091"/>
    <lineage>
        <taxon>Eukaryota</taxon>
        <taxon>Metamonada</taxon>
        <taxon>Anaeramoebidae</taxon>
        <taxon>Anaeramoeba</taxon>
    </lineage>
</organism>
<feature type="compositionally biased region" description="Acidic residues" evidence="3">
    <location>
        <begin position="352"/>
        <end position="390"/>
    </location>
</feature>